<dbReference type="STRING" id="1090615.SAMN04515671_4338"/>
<feature type="domain" description="UspA" evidence="2">
    <location>
        <begin position="1"/>
        <end position="134"/>
    </location>
</feature>
<comment type="similarity">
    <text evidence="1">Belongs to the universal stress protein A family.</text>
</comment>
<dbReference type="Pfam" id="PF00582">
    <property type="entry name" value="Usp"/>
    <property type="match status" value="1"/>
</dbReference>
<sequence length="278" mass="29764">MTGRIVVGWTDSAEAHAALDWAVHQALLTGRSVTLAHEMTRGATGTEDPGNAWEVEAKARRRVEAIRRTVVGEFPDLEFQPVVEWGEPGAGLLRWSRSADILAVGAPPNRHLRMLGALTDHLAAAAESPVALVPRTWRGNSRGARTVAVGATSSPGGRAALKFASHEAIRMTASLVAVIGADRHSEQARAILQNLEHVENECPGLPIEIHWEKGDVAPALIRISQTSQIVVLGTHHSPDRWSIRLGPVTDLVLGHTACPVITVARLRARSDTELVGSG</sequence>
<name>A0A1H0SY73_9ACTN</name>
<gene>
    <name evidence="3" type="ORF">SAMN04515671_4338</name>
</gene>
<organism evidence="3 4">
    <name type="scientific">Nakamurella panacisegetis</name>
    <dbReference type="NCBI Taxonomy" id="1090615"/>
    <lineage>
        <taxon>Bacteria</taxon>
        <taxon>Bacillati</taxon>
        <taxon>Actinomycetota</taxon>
        <taxon>Actinomycetes</taxon>
        <taxon>Nakamurellales</taxon>
        <taxon>Nakamurellaceae</taxon>
        <taxon>Nakamurella</taxon>
    </lineage>
</organism>
<dbReference type="CDD" id="cd00293">
    <property type="entry name" value="USP-like"/>
    <property type="match status" value="2"/>
</dbReference>
<reference evidence="3 4" key="1">
    <citation type="submission" date="2016-10" db="EMBL/GenBank/DDBJ databases">
        <authorList>
            <person name="de Groot N.N."/>
        </authorList>
    </citation>
    <scope>NUCLEOTIDE SEQUENCE [LARGE SCALE GENOMIC DNA]</scope>
    <source>
        <strain evidence="4">P4-7,KCTC 19426,CECT 7604</strain>
    </source>
</reference>
<evidence type="ECO:0000259" key="2">
    <source>
        <dbReference type="Pfam" id="PF00582"/>
    </source>
</evidence>
<dbReference type="Gene3D" id="3.40.50.620">
    <property type="entry name" value="HUPs"/>
    <property type="match status" value="2"/>
</dbReference>
<dbReference type="SUPFAM" id="SSF52402">
    <property type="entry name" value="Adenine nucleotide alpha hydrolases-like"/>
    <property type="match status" value="2"/>
</dbReference>
<dbReference type="InterPro" id="IPR014729">
    <property type="entry name" value="Rossmann-like_a/b/a_fold"/>
</dbReference>
<accession>A0A1H0SY73</accession>
<evidence type="ECO:0000313" key="3">
    <source>
        <dbReference type="EMBL" id="SDP46188.1"/>
    </source>
</evidence>
<dbReference type="AlphaFoldDB" id="A0A1H0SY73"/>
<dbReference type="OrthoDB" id="4867015at2"/>
<protein>
    <submittedName>
        <fullName evidence="3">Universal stress protein family protein</fullName>
    </submittedName>
</protein>
<dbReference type="EMBL" id="LT629710">
    <property type="protein sequence ID" value="SDP46188.1"/>
    <property type="molecule type" value="Genomic_DNA"/>
</dbReference>
<keyword evidence="4" id="KW-1185">Reference proteome</keyword>
<proteinExistence type="inferred from homology"/>
<dbReference type="RefSeq" id="WP_090480336.1">
    <property type="nucleotide sequence ID" value="NZ_LT629710.1"/>
</dbReference>
<evidence type="ECO:0000313" key="4">
    <source>
        <dbReference type="Proteomes" id="UP000198741"/>
    </source>
</evidence>
<evidence type="ECO:0000256" key="1">
    <source>
        <dbReference type="ARBA" id="ARBA00008791"/>
    </source>
</evidence>
<dbReference type="InterPro" id="IPR006016">
    <property type="entry name" value="UspA"/>
</dbReference>
<dbReference type="Proteomes" id="UP000198741">
    <property type="component" value="Chromosome I"/>
</dbReference>
<dbReference type="PANTHER" id="PTHR46268:SF6">
    <property type="entry name" value="UNIVERSAL STRESS PROTEIN UP12"/>
    <property type="match status" value="1"/>
</dbReference>
<dbReference type="PANTHER" id="PTHR46268">
    <property type="entry name" value="STRESS RESPONSE PROTEIN NHAX"/>
    <property type="match status" value="1"/>
</dbReference>